<dbReference type="InterPro" id="IPR007085">
    <property type="entry name" value="DNA/pantothenate-metab_flavo_C"/>
</dbReference>
<dbReference type="InterPro" id="IPR003382">
    <property type="entry name" value="Flavoprotein"/>
</dbReference>
<dbReference type="SUPFAM" id="SSF52507">
    <property type="entry name" value="Homo-oligomeric flavin-containing Cys decarboxylases, HFCD"/>
    <property type="match status" value="1"/>
</dbReference>
<comment type="function">
    <text evidence="4">Catalyzes two steps in the biosynthesis of coenzyme A. In the first step cysteine is conjugated to 4'-phosphopantothenate to form 4-phosphopantothenoylcysteine, in the latter compound is decarboxylated to form 4'-phosphopantotheine.</text>
</comment>
<feature type="domain" description="DNA/pantothenate metabolism flavoprotein C-terminal" evidence="6">
    <location>
        <begin position="195"/>
        <end position="401"/>
    </location>
</feature>
<name>A0A0P9GLG8_9GAMM</name>
<comment type="cofactor">
    <cofactor evidence="3">
        <name>FMN</name>
        <dbReference type="ChEBI" id="CHEBI:58210"/>
    </cofactor>
    <text evidence="3">Binds 1 FMN per subunit.</text>
</comment>
<accession>A0A0P9GLG8</accession>
<dbReference type="EC" id="4.1.1.36" evidence="3"/>
<keyword evidence="3 4" id="KW-0436">Ligase</keyword>
<dbReference type="Proteomes" id="UP000183104">
    <property type="component" value="Unassembled WGS sequence"/>
</dbReference>
<dbReference type="STRING" id="381306.AN478_03375"/>
<reference evidence="8" key="1">
    <citation type="submission" date="2016-10" db="EMBL/GenBank/DDBJ databases">
        <authorList>
            <person name="Varghese N."/>
        </authorList>
    </citation>
    <scope>NUCLEOTIDE SEQUENCE [LARGE SCALE GENOMIC DNA]</scope>
    <source>
        <strain evidence="8">HL 19</strain>
    </source>
</reference>
<dbReference type="EC" id="6.3.2.5" evidence="3"/>
<feature type="active site" description="Proton donor" evidence="3">
    <location>
        <position position="168"/>
    </location>
</feature>
<feature type="region of interest" description="Phosphopantothenate--cysteine ligase" evidence="3">
    <location>
        <begin position="200"/>
        <end position="405"/>
    </location>
</feature>
<feature type="binding site" evidence="3">
    <location>
        <position position="349"/>
    </location>
    <ligand>
        <name>CTP</name>
        <dbReference type="ChEBI" id="CHEBI:37563"/>
    </ligand>
</feature>
<comment type="catalytic activity">
    <reaction evidence="3 4">
        <text>(R)-4'-phosphopantothenate + L-cysteine + CTP = N-[(R)-4-phosphopantothenoyl]-L-cysteine + CMP + diphosphate + H(+)</text>
        <dbReference type="Rhea" id="RHEA:19397"/>
        <dbReference type="ChEBI" id="CHEBI:10986"/>
        <dbReference type="ChEBI" id="CHEBI:15378"/>
        <dbReference type="ChEBI" id="CHEBI:33019"/>
        <dbReference type="ChEBI" id="CHEBI:35235"/>
        <dbReference type="ChEBI" id="CHEBI:37563"/>
        <dbReference type="ChEBI" id="CHEBI:59458"/>
        <dbReference type="ChEBI" id="CHEBI:60377"/>
        <dbReference type="EC" id="6.3.2.5"/>
    </reaction>
</comment>
<dbReference type="GO" id="GO:0046872">
    <property type="term" value="F:metal ion binding"/>
    <property type="evidence" value="ECO:0007669"/>
    <property type="project" value="UniProtKB-KW"/>
</dbReference>
<evidence type="ECO:0000313" key="7">
    <source>
        <dbReference type="EMBL" id="SCY42463.1"/>
    </source>
</evidence>
<evidence type="ECO:0000313" key="8">
    <source>
        <dbReference type="Proteomes" id="UP000183104"/>
    </source>
</evidence>
<dbReference type="PANTHER" id="PTHR14359">
    <property type="entry name" value="HOMO-OLIGOMERIC FLAVIN CONTAINING CYS DECARBOXYLASE FAMILY"/>
    <property type="match status" value="1"/>
</dbReference>
<dbReference type="InterPro" id="IPR035929">
    <property type="entry name" value="CoaB-like_sf"/>
</dbReference>
<dbReference type="NCBIfam" id="TIGR00521">
    <property type="entry name" value="coaBC_dfp"/>
    <property type="match status" value="1"/>
</dbReference>
<dbReference type="OrthoDB" id="9802554at2"/>
<keyword evidence="3 4" id="KW-0285">Flavoprotein</keyword>
<keyword evidence="3 4" id="KW-0288">FMN</keyword>
<dbReference type="InterPro" id="IPR005252">
    <property type="entry name" value="CoaBC"/>
</dbReference>
<comment type="similarity">
    <text evidence="3 4">In the C-terminal section; belongs to the PPC synthetase family.</text>
</comment>
<evidence type="ECO:0000256" key="3">
    <source>
        <dbReference type="HAMAP-Rule" id="MF_02225"/>
    </source>
</evidence>
<feature type="binding site" evidence="3">
    <location>
        <position position="298"/>
    </location>
    <ligand>
        <name>CTP</name>
        <dbReference type="ChEBI" id="CHEBI:37563"/>
    </ligand>
</feature>
<dbReference type="EMBL" id="FMUN01000005">
    <property type="protein sequence ID" value="SCY42463.1"/>
    <property type="molecule type" value="Genomic_DNA"/>
</dbReference>
<feature type="domain" description="Flavoprotein" evidence="5">
    <location>
        <begin position="17"/>
        <end position="185"/>
    </location>
</feature>
<evidence type="ECO:0000256" key="1">
    <source>
        <dbReference type="ARBA" id="ARBA00022793"/>
    </source>
</evidence>
<dbReference type="GO" id="GO:0010181">
    <property type="term" value="F:FMN binding"/>
    <property type="evidence" value="ECO:0007669"/>
    <property type="project" value="UniProtKB-UniRule"/>
</dbReference>
<comment type="function">
    <text evidence="3">Catalyzes two sequential steps in the biosynthesis of coenzyme A. In the first step cysteine is conjugated to 4'-phosphopantothenate to form 4-phosphopantothenoylcysteine. In the second step the latter compound is decarboxylated to form 4'-phosphopantotheine.</text>
</comment>
<feature type="binding site" evidence="3">
    <location>
        <position position="288"/>
    </location>
    <ligand>
        <name>CTP</name>
        <dbReference type="ChEBI" id="CHEBI:37563"/>
    </ligand>
</feature>
<dbReference type="AlphaFoldDB" id="A0A0P9GLG8"/>
<dbReference type="Pfam" id="PF02441">
    <property type="entry name" value="Flavoprotein"/>
    <property type="match status" value="1"/>
</dbReference>
<evidence type="ECO:0000256" key="4">
    <source>
        <dbReference type="RuleBase" id="RU364078"/>
    </source>
</evidence>
<protein>
    <recommendedName>
        <fullName evidence="3">Coenzyme A biosynthesis bifunctional protein CoaBC</fullName>
    </recommendedName>
    <alternativeName>
        <fullName evidence="3">DNA/pantothenate metabolism flavoprotein</fullName>
    </alternativeName>
    <alternativeName>
        <fullName evidence="3">Phosphopantothenoylcysteine synthetase/decarboxylase</fullName>
        <shortName evidence="3">PPCS-PPCDC</shortName>
    </alternativeName>
    <domain>
        <recommendedName>
            <fullName evidence="3">Phosphopantothenoylcysteine decarboxylase</fullName>
            <shortName evidence="3">PPC decarboxylase</shortName>
            <shortName evidence="3">PPC-DC</shortName>
            <ecNumber evidence="3">4.1.1.36</ecNumber>
        </recommendedName>
        <alternativeName>
            <fullName evidence="3">CoaC</fullName>
        </alternativeName>
    </domain>
    <domain>
        <recommendedName>
            <fullName evidence="3">Phosphopantothenate--cysteine ligase</fullName>
            <ecNumber evidence="3">6.3.2.5</ecNumber>
        </recommendedName>
        <alternativeName>
            <fullName evidence="3">CoaB</fullName>
        </alternativeName>
        <alternativeName>
            <fullName evidence="3">Phosphopantothenoylcysteine synthetase</fullName>
            <shortName evidence="3">PPC synthetase</shortName>
            <shortName evidence="3">PPC-S</shortName>
        </alternativeName>
    </domain>
</protein>
<comment type="pathway">
    <text evidence="3 4">Cofactor biosynthesis; coenzyme A biosynthesis; CoA from (R)-pantothenate: step 3/5.</text>
</comment>
<dbReference type="Gene3D" id="3.40.50.10300">
    <property type="entry name" value="CoaB-like"/>
    <property type="match status" value="1"/>
</dbReference>
<feature type="binding site" evidence="3">
    <location>
        <position position="331"/>
    </location>
    <ligand>
        <name>CTP</name>
        <dbReference type="ChEBI" id="CHEBI:37563"/>
    </ligand>
</feature>
<dbReference type="Pfam" id="PF04127">
    <property type="entry name" value="DFP"/>
    <property type="match status" value="1"/>
</dbReference>
<evidence type="ECO:0000259" key="5">
    <source>
        <dbReference type="Pfam" id="PF02441"/>
    </source>
</evidence>
<dbReference type="GO" id="GO:0071513">
    <property type="term" value="C:phosphopantothenoylcysteine decarboxylase complex"/>
    <property type="evidence" value="ECO:0007669"/>
    <property type="project" value="TreeGrafter"/>
</dbReference>
<dbReference type="PANTHER" id="PTHR14359:SF6">
    <property type="entry name" value="PHOSPHOPANTOTHENOYLCYSTEINE DECARBOXYLASE"/>
    <property type="match status" value="1"/>
</dbReference>
<evidence type="ECO:0000256" key="2">
    <source>
        <dbReference type="ARBA" id="ARBA00023239"/>
    </source>
</evidence>
<proteinExistence type="inferred from homology"/>
<feature type="binding site" evidence="3">
    <location>
        <begin position="282"/>
        <end position="284"/>
    </location>
    <ligand>
        <name>CTP</name>
        <dbReference type="ChEBI" id="CHEBI:37563"/>
    </ligand>
</feature>
<feature type="region of interest" description="Phosphopantothenoylcysteine decarboxylase" evidence="3">
    <location>
        <begin position="1"/>
        <end position="199"/>
    </location>
</feature>
<dbReference type="GO" id="GO:0015941">
    <property type="term" value="P:pantothenate catabolic process"/>
    <property type="evidence" value="ECO:0007669"/>
    <property type="project" value="InterPro"/>
</dbReference>
<dbReference type="InterPro" id="IPR036551">
    <property type="entry name" value="Flavin_trans-like"/>
</dbReference>
<comment type="pathway">
    <text evidence="3 4">Cofactor biosynthesis; coenzyme A biosynthesis; CoA from (R)-pantothenate: step 2/5.</text>
</comment>
<dbReference type="PATRIC" id="fig|381306.5.peg.1158"/>
<dbReference type="SUPFAM" id="SSF102645">
    <property type="entry name" value="CoaB-like"/>
    <property type="match status" value="1"/>
</dbReference>
<dbReference type="RefSeq" id="WP_054965221.1">
    <property type="nucleotide sequence ID" value="NZ_FMUN01000005.1"/>
</dbReference>
<keyword evidence="2 3" id="KW-0456">Lyase</keyword>
<keyword evidence="3" id="KW-0460">Magnesium</keyword>
<comment type="similarity">
    <text evidence="3 4">In the N-terminal section; belongs to the HFCD (homo-oligomeric flavin containing Cys decarboxylase) superfamily.</text>
</comment>
<dbReference type="UniPathway" id="UPA00241">
    <property type="reaction ID" value="UER00353"/>
</dbReference>
<keyword evidence="3" id="KW-0479">Metal-binding</keyword>
<dbReference type="Gene3D" id="3.40.50.1950">
    <property type="entry name" value="Flavin prenyltransferase-like"/>
    <property type="match status" value="1"/>
</dbReference>
<dbReference type="GO" id="GO:0004633">
    <property type="term" value="F:phosphopantothenoylcysteine decarboxylase activity"/>
    <property type="evidence" value="ECO:0007669"/>
    <property type="project" value="UniProtKB-UniRule"/>
</dbReference>
<feature type="binding site" evidence="3">
    <location>
        <position position="345"/>
    </location>
    <ligand>
        <name>CTP</name>
        <dbReference type="ChEBI" id="CHEBI:37563"/>
    </ligand>
</feature>
<organism evidence="7 8">
    <name type="scientific">Thiohalorhabdus denitrificans</name>
    <dbReference type="NCBI Taxonomy" id="381306"/>
    <lineage>
        <taxon>Bacteria</taxon>
        <taxon>Pseudomonadati</taxon>
        <taxon>Pseudomonadota</taxon>
        <taxon>Gammaproteobacteria</taxon>
        <taxon>Thiohalorhabdales</taxon>
        <taxon>Thiohalorhabdaceae</taxon>
        <taxon>Thiohalorhabdus</taxon>
    </lineage>
</organism>
<dbReference type="GO" id="GO:0004632">
    <property type="term" value="F:phosphopantothenate--cysteine ligase activity"/>
    <property type="evidence" value="ECO:0007669"/>
    <property type="project" value="UniProtKB-UniRule"/>
</dbReference>
<dbReference type="GO" id="GO:0015937">
    <property type="term" value="P:coenzyme A biosynthetic process"/>
    <property type="evidence" value="ECO:0007669"/>
    <property type="project" value="UniProtKB-UniRule"/>
</dbReference>
<keyword evidence="1 3" id="KW-0210">Decarboxylase</keyword>
<keyword evidence="3" id="KW-0511">Multifunctional enzyme</keyword>
<dbReference type="HAMAP" id="MF_02225">
    <property type="entry name" value="CoaBC"/>
    <property type="match status" value="1"/>
</dbReference>
<evidence type="ECO:0000259" key="6">
    <source>
        <dbReference type="Pfam" id="PF04127"/>
    </source>
</evidence>
<gene>
    <name evidence="3" type="primary">coaBC</name>
    <name evidence="7" type="ORF">SAMN05661077_2104</name>
</gene>
<sequence>MSQPPENPGTDPLAGARVLLAVTGSIAAYKAPELVRRLREAGAEVRVVLSEGGAHFVTPMALQAVSGAPVRTALLDPAEESAMDHIALARWADALLVAPASADTLARLVQGRADDLLGAVHLATTAPVLAAPAMNHRMWAHPATRRNAEQLEADGVTLLGPAAGDQACGEEGPGRMLEPAELVAHLRIRLAVKPLAGKRVVITAGPTREPLDPVRFVSNRSSGKMGYALAATAAELGAAVTLVSGPTALPDPVAVDTVRVETAEEMLDAVQERAADADLFVGCAAVSDHKPAERLDRKRKGKGGFALELTPNPDILAAVAALDNGPVTLGFAAETHDALAHGREKRAAKGADWLAVNDVTEADAGFEADTNRVTLLGPDGEETLPFGTKHEVARALLARIAPRLA</sequence>
<keyword evidence="8" id="KW-1185">Reference proteome</keyword>
<feature type="binding site" evidence="3">
    <location>
        <begin position="313"/>
        <end position="316"/>
    </location>
    <ligand>
        <name>CTP</name>
        <dbReference type="ChEBI" id="CHEBI:37563"/>
    </ligand>
</feature>
<comment type="cofactor">
    <cofactor evidence="3">
        <name>Mg(2+)</name>
        <dbReference type="ChEBI" id="CHEBI:18420"/>
    </cofactor>
</comment>
<comment type="catalytic activity">
    <reaction evidence="3 4">
        <text>N-[(R)-4-phosphopantothenoyl]-L-cysteine + H(+) = (R)-4'-phosphopantetheine + CO2</text>
        <dbReference type="Rhea" id="RHEA:16793"/>
        <dbReference type="ChEBI" id="CHEBI:15378"/>
        <dbReference type="ChEBI" id="CHEBI:16526"/>
        <dbReference type="ChEBI" id="CHEBI:59458"/>
        <dbReference type="ChEBI" id="CHEBI:61723"/>
        <dbReference type="EC" id="4.1.1.36"/>
    </reaction>
</comment>